<comment type="cofactor">
    <cofactor evidence="6">
        <name>Mg(2+)</name>
        <dbReference type="ChEBI" id="CHEBI:18420"/>
    </cofactor>
</comment>
<dbReference type="Pfam" id="PF00994">
    <property type="entry name" value="MoCF_biosynth"/>
    <property type="match status" value="1"/>
</dbReference>
<reference evidence="8" key="1">
    <citation type="journal article" date="2015" name="Int. J. Syst. Evol. Microbiol.">
        <title>Rhizobium alvei sp. nov., isolated from a freshwater river.</title>
        <authorList>
            <person name="Sheu S.Y."/>
            <person name="Huang H.W."/>
            <person name="Young C.C."/>
            <person name="Chen W.M."/>
        </authorList>
    </citation>
    <scope>NUCLEOTIDE SEQUENCE</scope>
    <source>
        <strain evidence="8">TNR-22</strain>
    </source>
</reference>
<dbReference type="InterPro" id="IPR036425">
    <property type="entry name" value="MoaB/Mog-like_dom_sf"/>
</dbReference>
<dbReference type="EC" id="2.10.1.1" evidence="6"/>
<dbReference type="Gene3D" id="2.170.190.11">
    <property type="entry name" value="Molybdopterin biosynthesis moea protein, domain 3"/>
    <property type="match status" value="1"/>
</dbReference>
<dbReference type="SMART" id="SM00852">
    <property type="entry name" value="MoCF_biosynth"/>
    <property type="match status" value="1"/>
</dbReference>
<keyword evidence="6" id="KW-0500">Molybdenum</keyword>
<comment type="caution">
    <text evidence="8">The sequence shown here is derived from an EMBL/GenBank/DDBJ whole genome shotgun (WGS) entry which is preliminary data.</text>
</comment>
<evidence type="ECO:0000256" key="4">
    <source>
        <dbReference type="ARBA" id="ARBA00023150"/>
    </source>
</evidence>
<dbReference type="SUPFAM" id="SSF53218">
    <property type="entry name" value="Molybdenum cofactor biosynthesis proteins"/>
    <property type="match status" value="1"/>
</dbReference>
<comment type="pathway">
    <text evidence="2 6">Cofactor biosynthesis; molybdopterin biosynthesis.</text>
</comment>
<comment type="catalytic activity">
    <reaction evidence="5">
        <text>adenylyl-molybdopterin + molybdate = Mo-molybdopterin + AMP + H(+)</text>
        <dbReference type="Rhea" id="RHEA:35047"/>
        <dbReference type="ChEBI" id="CHEBI:15378"/>
        <dbReference type="ChEBI" id="CHEBI:36264"/>
        <dbReference type="ChEBI" id="CHEBI:62727"/>
        <dbReference type="ChEBI" id="CHEBI:71302"/>
        <dbReference type="ChEBI" id="CHEBI:456215"/>
        <dbReference type="EC" id="2.10.1.1"/>
    </reaction>
</comment>
<keyword evidence="9" id="KW-1185">Reference proteome</keyword>
<dbReference type="InterPro" id="IPR005110">
    <property type="entry name" value="MoeA_linker/N"/>
</dbReference>
<dbReference type="Gene3D" id="3.40.980.10">
    <property type="entry name" value="MoaB/Mog-like domain"/>
    <property type="match status" value="1"/>
</dbReference>
<keyword evidence="6" id="KW-0460">Magnesium</keyword>
<proteinExistence type="inferred from homology"/>
<evidence type="ECO:0000313" key="9">
    <source>
        <dbReference type="Proteomes" id="UP001174932"/>
    </source>
</evidence>
<evidence type="ECO:0000313" key="8">
    <source>
        <dbReference type="EMBL" id="MDO6964086.1"/>
    </source>
</evidence>
<dbReference type="PANTHER" id="PTHR10192:SF5">
    <property type="entry name" value="GEPHYRIN"/>
    <property type="match status" value="1"/>
</dbReference>
<evidence type="ECO:0000256" key="6">
    <source>
        <dbReference type="RuleBase" id="RU365090"/>
    </source>
</evidence>
<dbReference type="Gene3D" id="3.90.105.10">
    <property type="entry name" value="Molybdopterin biosynthesis moea protein, domain 2"/>
    <property type="match status" value="1"/>
</dbReference>
<reference evidence="8" key="2">
    <citation type="submission" date="2023-07" db="EMBL/GenBank/DDBJ databases">
        <authorList>
            <person name="Shen H."/>
        </authorList>
    </citation>
    <scope>NUCLEOTIDE SEQUENCE</scope>
    <source>
        <strain evidence="8">TNR-22</strain>
    </source>
</reference>
<evidence type="ECO:0000256" key="1">
    <source>
        <dbReference type="ARBA" id="ARBA00002901"/>
    </source>
</evidence>
<evidence type="ECO:0000259" key="7">
    <source>
        <dbReference type="SMART" id="SM00852"/>
    </source>
</evidence>
<comment type="similarity">
    <text evidence="3 6">Belongs to the MoeA family.</text>
</comment>
<dbReference type="InterPro" id="IPR036688">
    <property type="entry name" value="MoeA_C_domain_IV_sf"/>
</dbReference>
<evidence type="ECO:0000256" key="5">
    <source>
        <dbReference type="ARBA" id="ARBA00047317"/>
    </source>
</evidence>
<keyword evidence="4 6" id="KW-0501">Molybdenum cofactor biosynthesis</keyword>
<dbReference type="Proteomes" id="UP001174932">
    <property type="component" value="Unassembled WGS sequence"/>
</dbReference>
<dbReference type="Pfam" id="PF03454">
    <property type="entry name" value="MoeA_C"/>
    <property type="match status" value="1"/>
</dbReference>
<dbReference type="InterPro" id="IPR001453">
    <property type="entry name" value="MoaB/Mog_dom"/>
</dbReference>
<dbReference type="SUPFAM" id="SSF63867">
    <property type="entry name" value="MoeA C-terminal domain-like"/>
    <property type="match status" value="1"/>
</dbReference>
<dbReference type="Pfam" id="PF03453">
    <property type="entry name" value="MoeA_N"/>
    <property type="match status" value="1"/>
</dbReference>
<evidence type="ECO:0000256" key="2">
    <source>
        <dbReference type="ARBA" id="ARBA00005046"/>
    </source>
</evidence>
<dbReference type="InterPro" id="IPR005111">
    <property type="entry name" value="MoeA_C_domain_IV"/>
</dbReference>
<keyword evidence="6" id="KW-0808">Transferase</keyword>
<dbReference type="SUPFAM" id="SSF63882">
    <property type="entry name" value="MoeA N-terminal region -like"/>
    <property type="match status" value="1"/>
</dbReference>
<dbReference type="PROSITE" id="PS01079">
    <property type="entry name" value="MOCF_BIOSYNTHESIS_2"/>
    <property type="match status" value="1"/>
</dbReference>
<accession>A0ABT8YKN4</accession>
<name>A0ABT8YKN4_9HYPH</name>
<dbReference type="Gene3D" id="2.40.340.10">
    <property type="entry name" value="MoeA, C-terminal, domain IV"/>
    <property type="match status" value="1"/>
</dbReference>
<dbReference type="CDD" id="cd00887">
    <property type="entry name" value="MoeA"/>
    <property type="match status" value="1"/>
</dbReference>
<comment type="function">
    <text evidence="1 6">Catalyzes the insertion of molybdate into adenylated molybdopterin with the concomitant release of AMP.</text>
</comment>
<gene>
    <name evidence="8" type="ORF">Q4481_08970</name>
</gene>
<protein>
    <recommendedName>
        <fullName evidence="6">Molybdopterin molybdenumtransferase</fullName>
        <ecNumber evidence="6">2.10.1.1</ecNumber>
    </recommendedName>
</protein>
<organism evidence="8 9">
    <name type="scientific">Rhizobium alvei</name>
    <dbReference type="NCBI Taxonomy" id="1132659"/>
    <lineage>
        <taxon>Bacteria</taxon>
        <taxon>Pseudomonadati</taxon>
        <taxon>Pseudomonadota</taxon>
        <taxon>Alphaproteobacteria</taxon>
        <taxon>Hyphomicrobiales</taxon>
        <taxon>Rhizobiaceae</taxon>
        <taxon>Rhizobium/Agrobacterium group</taxon>
        <taxon>Rhizobium</taxon>
    </lineage>
</organism>
<dbReference type="RefSeq" id="WP_304375999.1">
    <property type="nucleotide sequence ID" value="NZ_JAUOZU010000006.1"/>
</dbReference>
<dbReference type="PANTHER" id="PTHR10192">
    <property type="entry name" value="MOLYBDOPTERIN BIOSYNTHESIS PROTEIN"/>
    <property type="match status" value="1"/>
</dbReference>
<keyword evidence="6" id="KW-0479">Metal-binding</keyword>
<dbReference type="NCBIfam" id="NF045515">
    <property type="entry name" value="Glp_gephyrin"/>
    <property type="match status" value="1"/>
</dbReference>
<dbReference type="EMBL" id="JAUOZU010000006">
    <property type="protein sequence ID" value="MDO6964086.1"/>
    <property type="molecule type" value="Genomic_DNA"/>
</dbReference>
<dbReference type="InterPro" id="IPR036135">
    <property type="entry name" value="MoeA_linker/N_sf"/>
</dbReference>
<feature type="domain" description="MoaB/Mog" evidence="7">
    <location>
        <begin position="179"/>
        <end position="318"/>
    </location>
</feature>
<evidence type="ECO:0000256" key="3">
    <source>
        <dbReference type="ARBA" id="ARBA00010763"/>
    </source>
</evidence>
<sequence length="407" mass="42800">MALLPVAEAQQLLFAATKPIDHIETVAIAEAGGRVLAAPLMARLTQPPFDASAMDGYAVRAEDVAELGTRLRVIGQSSAGHGYSGTVGPGEAVRIFTGAPVPEGATVVLLQEDAEKTDDGHIVNRFAPAAGRHIRPRGQDFRDGETVLEPGTILDAGALMVAAAMNHAELPVYRRPLVAVIATGDELVRPGDMPGPDQIIASSTYAVGHLVRAAGGDVLDLGLVADKADHIQAAVNRALDAGADIIVTLGGASVGDHDLVQSSLKHMGMVLDFWRIAMRPGKPLMVGALGPVRVLGLPGNPVSTMVCSYLFLEPLLAILGHRPLPNRMAMARTDVALAANDHRQDYLRAVLSTGSDLTRSVRPHSQQDSSQMKIFARSDCLIVRPPHAPAAAAGDEVPVLLLRQPAF</sequence>
<dbReference type="InterPro" id="IPR038987">
    <property type="entry name" value="MoeA-like"/>
</dbReference>
<dbReference type="InterPro" id="IPR008284">
    <property type="entry name" value="MoCF_biosynth_CS"/>
</dbReference>